<keyword evidence="2" id="KW-0677">Repeat</keyword>
<reference evidence="10" key="4">
    <citation type="journal article" date="2018" name="Nat. Plants">
        <title>Whole-genome landscape of Medicago truncatula symbiotic genes.</title>
        <authorList>
            <person name="Pecrix Y."/>
            <person name="Staton S.E."/>
            <person name="Sallet E."/>
            <person name="Lelandais-Briere C."/>
            <person name="Moreau S."/>
            <person name="Carrere S."/>
            <person name="Blein T."/>
            <person name="Jardinaud M.F."/>
            <person name="Latrasse D."/>
            <person name="Zouine M."/>
            <person name="Zahm M."/>
            <person name="Kreplak J."/>
            <person name="Mayjonade B."/>
            <person name="Satge C."/>
            <person name="Perez M."/>
            <person name="Cauet S."/>
            <person name="Marande W."/>
            <person name="Chantry-Darmon C."/>
            <person name="Lopez-Roques C."/>
            <person name="Bouchez O."/>
            <person name="Berard A."/>
            <person name="Debelle F."/>
            <person name="Munos S."/>
            <person name="Bendahmane A."/>
            <person name="Berges H."/>
            <person name="Niebel A."/>
            <person name="Buitink J."/>
            <person name="Frugier F."/>
            <person name="Benhamed M."/>
            <person name="Crespi M."/>
            <person name="Gouzy J."/>
            <person name="Gamas P."/>
        </authorList>
    </citation>
    <scope>NUCLEOTIDE SEQUENCE [LARGE SCALE GENOMIC DNA]</scope>
    <source>
        <strain evidence="10">cv. Jemalong A17</strain>
    </source>
</reference>
<dbReference type="GO" id="GO:0003677">
    <property type="term" value="F:DNA binding"/>
    <property type="evidence" value="ECO:0007669"/>
    <property type="project" value="UniProtKB-KW"/>
</dbReference>
<dbReference type="Pfam" id="PF01582">
    <property type="entry name" value="TIR"/>
    <property type="match status" value="3"/>
</dbReference>
<sequence>MASSGSSSISNNDINPSCIYDVFLSFCDKDTSESLASYLYTALTVAGIVVYKDEDKLLNHDQMITSSVLHAIAGSRLSIIVFSKLYAVSTCCRQELEKIMECRRTTCQIVVPVFYDADPSGVFHQEDLLGEASKYLKQRILKKDKLIHEVCNISGFAVHSRNESEDIMKIVDHVTNLLDRTDLFVADHPVGVKSRVQDIIQLLNSQESKSPLLLGVWGMGGIGKTTIAKAAYNKIHHDFEAKSFLPNVREVWEQDNGVVSLQQQLLSDIYKTTKIKIDTVESGKMILQERLRHKRIFLVLDDVNKLDQLNALCGSHGWFGEGSRIIITTRDDDLLGRLKVHYVYRMKEMDSNESLELFSWHAFKQPIPIEGFGELSTDVVKYSRGLPLALQVIGSFLLTRRRKKVWKRVLEKLTKPDDKIQEVLKLIFDNLSDNIKETFLDIACLNLSGMSLDDLLQIFQKDVHFTELGMEELVINGLVNLDSEKRIGMHDLVQLFGREIRQEKSTGMAAGGIYDVFLSFRGDDTHAKFISHLYTALENAGIYVFRGDDEIQRGDQVSVSLLQAIGQSRISIIVLSRNYANSRWCMLELENIMGNSRTQGMVVVPVFYKIDPTEVRNQSGRFGEDFESLLLRMSVDTHKFSNWRRALAEVRGTTGVVIINSRNESEDITKIVDHVTNLLDRTDFFVVDHPVGVDSRVQDVIQLLNGQESKDPRLLGIWGMGGIGKTTIAKAAYNKIHRDFEAKSFLLNVREVWEQDNGIVSLQQRLLSDIYKTTKIKIETVESGKMILQERLCHKRIFLVLDDVNKLDQLNALCGSHGWFGEGSRIIITTRDDDLLGRLKVHYVYRMKEMDSNESLELFSWHVFKQPIPIEGFGDLSTDVVKYSGGSPLALEVIGSFLLTRRSKKEWKSILEKLTKPDVKLIPDMLRLSFDNLSDNIKETFLDIACLNLSGMSLDDLIQIFKKDVHFKELGMEELVTISLVQIDSEKRIERDDLLQLLGREIRKEKSTAMAAGRIYDVFLSFRGNDTRAKFISHLYTALENAGIYVFRDDDEIQRGDQISASLLQAIEQSKISIVVLSRSYADSRWCMLELENIMGNSRTQGMVVVPVFYEIDPSEVRNQSGKFGEDFESLLLRTSVDTLKLSNWKTALAEVGGTAGVVIINSRNESEDIRKIVDHVTNLPDRTDLFVADHPVGVDSRVQDVIQLLNNQESKDPLLLGIWGMGGIGKTTIAKAAYNKIRHDFEAKSFLLNVREVWEQDNGVVSLQQRLLSDIYKTTKIKIETVESGKMILQERLRHKRIFLVLDDVNKVDQLNALCGSHEWFGEGSRIMITTRDDDLLSRLKVDYVYRMKEMDGNESLELFSWHAFKQPIPIEGFGDLSTDVVMYSGGLPIALQVIGSFLLTRRRKKEWKSVLEKLKLIPNDEVLEKLKISFDGLSDDDVKEIFLDIAFFFIGMDQEEVTTILEGCGHFADIGISLLVQKSLVTVDRKNKIGMHDLLRDMGREIVRKKSIEISKEPSRLWRYEDVDSVLSKATRALDVKGLTLKMSRMDSRTYMETKDFEKINKLKFLQLAGVQLEGNYKYLSRDIRWLCWHGFPLKYTPEEFHQEHLVAVDLKYSHLEQVWKKSQLLKELKFLNLSHSHNLKQTPDFSYLPNLEKLILKDCPNLSSVSPNIGNLKKILLINLKDCTGLCELPRSIYKLKSVKTLIVSGCTKIDKLEEDIEQMTSLTILVADKTSVTRVPFAVVRSKSIGFISLCGFEGFARNVFPSIIQSWMSPTNGILPLVQTFAGTSSLEFFDEQDNSFYGLPSFHKDLPNLQRLWFKCKSEAQLNQTLASILDNLHTKSCEELEAMQNTAQSSKFVTSASTHCCSQVPSSSSQNSLTSLFIQIGMNCRVTNTLKENIFQKMPPNGSGLLPGDNYPDWLAFNDNGSSVTFEVPKVDGRSLKTIMCTVYSSSPGDITSEGLKVLLVINCTKNTIQLHKSDALLASFDEEEWQKVVSNTEPGDIVNVTVVFENKFIVKKTTVYLVYDEPNDIKAKPCLESDGNIFGRLFFRLPSLVRSILISRPFWICSAVTIVWRSRFHSNK</sequence>
<gene>
    <name evidence="8" type="primary">11408937</name>
    <name evidence="6" type="ordered locus">MTR_7g088950</name>
    <name evidence="7" type="ORF">MtrunA17_Chr7g0255681</name>
</gene>
<evidence type="ECO:0000313" key="8">
    <source>
        <dbReference type="EnsemblPlants" id="AES81130"/>
    </source>
</evidence>
<feature type="domain" description="TIR" evidence="5">
    <location>
        <begin position="1014"/>
        <end position="1181"/>
    </location>
</feature>
<dbReference type="KEGG" id="mtr:11408937"/>
<evidence type="ECO:0000313" key="6">
    <source>
        <dbReference type="EMBL" id="AES81130.2"/>
    </source>
</evidence>
<dbReference type="SUPFAM" id="SSF46785">
    <property type="entry name" value="Winged helix' DNA-binding domain"/>
    <property type="match status" value="1"/>
</dbReference>
<dbReference type="FunFam" id="3.40.50.10140:FF:000007">
    <property type="entry name" value="Disease resistance protein (TIR-NBS-LRR class)"/>
    <property type="match status" value="2"/>
</dbReference>
<dbReference type="PROSITE" id="PS50104">
    <property type="entry name" value="TIR"/>
    <property type="match status" value="3"/>
</dbReference>
<dbReference type="GO" id="GO:0007165">
    <property type="term" value="P:signal transduction"/>
    <property type="evidence" value="ECO:0007669"/>
    <property type="project" value="InterPro"/>
</dbReference>
<dbReference type="InterPro" id="IPR036390">
    <property type="entry name" value="WH_DNA-bd_sf"/>
</dbReference>
<proteinExistence type="predicted"/>
<dbReference type="SUPFAM" id="SSF52200">
    <property type="entry name" value="Toll/Interleukin receptor TIR domain"/>
    <property type="match status" value="3"/>
</dbReference>
<evidence type="ECO:0000313" key="7">
    <source>
        <dbReference type="EMBL" id="RHN47689.1"/>
    </source>
</evidence>
<dbReference type="InterPro" id="IPR003593">
    <property type="entry name" value="AAA+_ATPase"/>
</dbReference>
<evidence type="ECO:0000259" key="5">
    <source>
        <dbReference type="PROSITE" id="PS50104"/>
    </source>
</evidence>
<dbReference type="Gene3D" id="3.80.10.10">
    <property type="entry name" value="Ribonuclease Inhibitor"/>
    <property type="match status" value="1"/>
</dbReference>
<dbReference type="InterPro" id="IPR058192">
    <property type="entry name" value="WHD_ROQ1-like"/>
</dbReference>
<dbReference type="GO" id="GO:0006952">
    <property type="term" value="P:defense response"/>
    <property type="evidence" value="ECO:0007669"/>
    <property type="project" value="UniProtKB-KW"/>
</dbReference>
<evidence type="ECO:0000256" key="1">
    <source>
        <dbReference type="ARBA" id="ARBA00022614"/>
    </source>
</evidence>
<evidence type="ECO:0000256" key="3">
    <source>
        <dbReference type="ARBA" id="ARBA00022821"/>
    </source>
</evidence>
<dbReference type="Pfam" id="PF23282">
    <property type="entry name" value="WHD_ROQ1"/>
    <property type="match status" value="3"/>
</dbReference>
<dbReference type="PANTHER" id="PTHR11017">
    <property type="entry name" value="LEUCINE-RICH REPEAT-CONTAINING PROTEIN"/>
    <property type="match status" value="1"/>
</dbReference>
<evidence type="ECO:0000256" key="2">
    <source>
        <dbReference type="ARBA" id="ARBA00022737"/>
    </source>
</evidence>
<reference evidence="8" key="3">
    <citation type="submission" date="2015-04" db="UniProtKB">
        <authorList>
            <consortium name="EnsemblPlants"/>
        </authorList>
    </citation>
    <scope>IDENTIFICATION</scope>
    <source>
        <strain evidence="8">cv. Jemalong A17</strain>
    </source>
</reference>
<evidence type="ECO:0000313" key="10">
    <source>
        <dbReference type="Proteomes" id="UP000265566"/>
    </source>
</evidence>
<dbReference type="SUPFAM" id="SSF52058">
    <property type="entry name" value="L domain-like"/>
    <property type="match status" value="1"/>
</dbReference>
<dbReference type="ExpressionAtlas" id="G7L5T5">
    <property type="expression patterns" value="differential"/>
</dbReference>
<dbReference type="Gene3D" id="3.40.50.300">
    <property type="entry name" value="P-loop containing nucleotide triphosphate hydrolases"/>
    <property type="match status" value="3"/>
</dbReference>
<dbReference type="EMBL" id="CM001223">
    <property type="protein sequence ID" value="AES81130.2"/>
    <property type="molecule type" value="Genomic_DNA"/>
</dbReference>
<dbReference type="SMART" id="SM00382">
    <property type="entry name" value="AAA"/>
    <property type="match status" value="3"/>
</dbReference>
<reference evidence="6 9" key="2">
    <citation type="journal article" date="2014" name="BMC Genomics">
        <title>An improved genome release (version Mt4.0) for the model legume Medicago truncatula.</title>
        <authorList>
            <person name="Tang H."/>
            <person name="Krishnakumar V."/>
            <person name="Bidwell S."/>
            <person name="Rosen B."/>
            <person name="Chan A."/>
            <person name="Zhou S."/>
            <person name="Gentzbittel L."/>
            <person name="Childs K.L."/>
            <person name="Yandell M."/>
            <person name="Gundlach H."/>
            <person name="Mayer K.F."/>
            <person name="Schwartz D.C."/>
            <person name="Town C.D."/>
        </authorList>
    </citation>
    <scope>GENOME REANNOTATION</scope>
    <source>
        <strain evidence="8 9">cv. Jemalong A17</strain>
    </source>
</reference>
<dbReference type="PANTHER" id="PTHR11017:SF271">
    <property type="entry name" value="DISEASE RESISTANCE PROTEIN (TIR-NBS-LRR CLASS) FAMILY"/>
    <property type="match status" value="1"/>
</dbReference>
<dbReference type="PRINTS" id="PR00364">
    <property type="entry name" value="DISEASERSIST"/>
</dbReference>
<dbReference type="PaxDb" id="3880-AES81130"/>
<evidence type="ECO:0000313" key="9">
    <source>
        <dbReference type="Proteomes" id="UP000002051"/>
    </source>
</evidence>
<dbReference type="SMART" id="SM00255">
    <property type="entry name" value="TIR"/>
    <property type="match status" value="3"/>
</dbReference>
<dbReference type="InterPro" id="IPR027417">
    <property type="entry name" value="P-loop_NTPase"/>
</dbReference>
<dbReference type="eggNOG" id="ENOG502QQJE">
    <property type="taxonomic scope" value="Eukaryota"/>
</dbReference>
<dbReference type="GO" id="GO:0043531">
    <property type="term" value="F:ADP binding"/>
    <property type="evidence" value="ECO:0007669"/>
    <property type="project" value="InterPro"/>
</dbReference>
<evidence type="ECO:0000256" key="4">
    <source>
        <dbReference type="ARBA" id="ARBA00023027"/>
    </source>
</evidence>
<keyword evidence="4" id="KW-0520">NAD</keyword>
<reference evidence="7" key="5">
    <citation type="journal article" date="2018" name="Nat. Plants">
        <title>Whole-genome landscape of Medicago truncatula symbiotic genes.</title>
        <authorList>
            <person name="Pecrix Y."/>
            <person name="Gamas P."/>
            <person name="Carrere S."/>
        </authorList>
    </citation>
    <scope>NUCLEOTIDE SEQUENCE</scope>
    <source>
        <tissue evidence="7">Leaves</tissue>
    </source>
</reference>
<feature type="domain" description="TIR" evidence="5">
    <location>
        <begin position="18"/>
        <end position="178"/>
    </location>
</feature>
<feature type="domain" description="TIR" evidence="5">
    <location>
        <begin position="512"/>
        <end position="679"/>
    </location>
</feature>
<dbReference type="EnsemblPlants" id="AES81130">
    <property type="protein sequence ID" value="AES81130"/>
    <property type="gene ID" value="MTR_7g088950"/>
</dbReference>
<dbReference type="Gramene" id="rna42315">
    <property type="protein sequence ID" value="RHN47689.1"/>
    <property type="gene ID" value="gene42315"/>
</dbReference>
<name>G7L5T5_MEDTR</name>
<dbReference type="Proteomes" id="UP000002051">
    <property type="component" value="Unassembled WGS sequence"/>
</dbReference>
<dbReference type="SUPFAM" id="SSF52540">
    <property type="entry name" value="P-loop containing nucleoside triphosphate hydrolases"/>
    <property type="match status" value="3"/>
</dbReference>
<accession>A0A0C3WBX9</accession>
<keyword evidence="1" id="KW-0433">Leucine-rich repeat</keyword>
<dbReference type="EMBL" id="PSQE01000007">
    <property type="protein sequence ID" value="RHN47689.1"/>
    <property type="molecule type" value="Genomic_DNA"/>
</dbReference>
<protein>
    <submittedName>
        <fullName evidence="6">Disease resistance protein (TIR-NBS-LRR class)</fullName>
    </submittedName>
    <submittedName>
        <fullName evidence="7">Putative TIR domain, winged helix-turn-helix DNA-binding domain-containing protein</fullName>
    </submittedName>
</protein>
<dbReference type="Gene3D" id="3.40.50.10140">
    <property type="entry name" value="Toll/interleukin-1 receptor homology (TIR) domain"/>
    <property type="match status" value="3"/>
</dbReference>
<keyword evidence="9" id="KW-1185">Reference proteome</keyword>
<dbReference type="Gene3D" id="1.10.8.430">
    <property type="entry name" value="Helical domain of apoptotic protease-activating factors"/>
    <property type="match status" value="3"/>
</dbReference>
<dbReference type="Proteomes" id="UP000265566">
    <property type="component" value="Chromosome 7"/>
</dbReference>
<organism evidence="6 9">
    <name type="scientific">Medicago truncatula</name>
    <name type="common">Barrel medic</name>
    <name type="synonym">Medicago tribuloides</name>
    <dbReference type="NCBI Taxonomy" id="3880"/>
    <lineage>
        <taxon>Eukaryota</taxon>
        <taxon>Viridiplantae</taxon>
        <taxon>Streptophyta</taxon>
        <taxon>Embryophyta</taxon>
        <taxon>Tracheophyta</taxon>
        <taxon>Spermatophyta</taxon>
        <taxon>Magnoliopsida</taxon>
        <taxon>eudicotyledons</taxon>
        <taxon>Gunneridae</taxon>
        <taxon>Pentapetalae</taxon>
        <taxon>rosids</taxon>
        <taxon>fabids</taxon>
        <taxon>Fabales</taxon>
        <taxon>Fabaceae</taxon>
        <taxon>Papilionoideae</taxon>
        <taxon>50 kb inversion clade</taxon>
        <taxon>NPAAA clade</taxon>
        <taxon>Hologalegina</taxon>
        <taxon>IRL clade</taxon>
        <taxon>Trifolieae</taxon>
        <taxon>Medicago</taxon>
    </lineage>
</organism>
<reference evidence="6 9" key="1">
    <citation type="journal article" date="2011" name="Nature">
        <title>The Medicago genome provides insight into the evolution of rhizobial symbioses.</title>
        <authorList>
            <person name="Young N.D."/>
            <person name="Debelle F."/>
            <person name="Oldroyd G.E."/>
            <person name="Geurts R."/>
            <person name="Cannon S.B."/>
            <person name="Udvardi M.K."/>
            <person name="Benedito V.A."/>
            <person name="Mayer K.F."/>
            <person name="Gouzy J."/>
            <person name="Schoof H."/>
            <person name="Van de Peer Y."/>
            <person name="Proost S."/>
            <person name="Cook D.R."/>
            <person name="Meyers B.C."/>
            <person name="Spannagl M."/>
            <person name="Cheung F."/>
            <person name="De Mita S."/>
            <person name="Krishnakumar V."/>
            <person name="Gundlach H."/>
            <person name="Zhou S."/>
            <person name="Mudge J."/>
            <person name="Bharti A.K."/>
            <person name="Murray J.D."/>
            <person name="Naoumkina M.A."/>
            <person name="Rosen B."/>
            <person name="Silverstein K.A."/>
            <person name="Tang H."/>
            <person name="Rombauts S."/>
            <person name="Zhao P.X."/>
            <person name="Zhou P."/>
            <person name="Barbe V."/>
            <person name="Bardou P."/>
            <person name="Bechner M."/>
            <person name="Bellec A."/>
            <person name="Berger A."/>
            <person name="Berges H."/>
            <person name="Bidwell S."/>
            <person name="Bisseling T."/>
            <person name="Choisne N."/>
            <person name="Couloux A."/>
            <person name="Denny R."/>
            <person name="Deshpande S."/>
            <person name="Dai X."/>
            <person name="Doyle J.J."/>
            <person name="Dudez A.M."/>
            <person name="Farmer A.D."/>
            <person name="Fouteau S."/>
            <person name="Franken C."/>
            <person name="Gibelin C."/>
            <person name="Gish J."/>
            <person name="Goldstein S."/>
            <person name="Gonzalez A.J."/>
            <person name="Green P.J."/>
            <person name="Hallab A."/>
            <person name="Hartog M."/>
            <person name="Hua A."/>
            <person name="Humphray S.J."/>
            <person name="Jeong D.H."/>
            <person name="Jing Y."/>
            <person name="Jocker A."/>
            <person name="Kenton S.M."/>
            <person name="Kim D.J."/>
            <person name="Klee K."/>
            <person name="Lai H."/>
            <person name="Lang C."/>
            <person name="Lin S."/>
            <person name="Macmil S.L."/>
            <person name="Magdelenat G."/>
            <person name="Matthews L."/>
            <person name="McCorrison J."/>
            <person name="Monaghan E.L."/>
            <person name="Mun J.H."/>
            <person name="Najar F.Z."/>
            <person name="Nicholson C."/>
            <person name="Noirot C."/>
            <person name="O'Bleness M."/>
            <person name="Paule C.R."/>
            <person name="Poulain J."/>
            <person name="Prion F."/>
            <person name="Qin B."/>
            <person name="Qu C."/>
            <person name="Retzel E.F."/>
            <person name="Riddle C."/>
            <person name="Sallet E."/>
            <person name="Samain S."/>
            <person name="Samson N."/>
            <person name="Sanders I."/>
            <person name="Saurat O."/>
            <person name="Scarpelli C."/>
            <person name="Schiex T."/>
            <person name="Segurens B."/>
            <person name="Severin A.J."/>
            <person name="Sherrier D.J."/>
            <person name="Shi R."/>
            <person name="Sims S."/>
            <person name="Singer S.R."/>
            <person name="Sinharoy S."/>
            <person name="Sterck L."/>
            <person name="Viollet A."/>
            <person name="Wang B.B."/>
            <person name="Wang K."/>
            <person name="Wang M."/>
            <person name="Wang X."/>
            <person name="Warfsmann J."/>
            <person name="Weissenbach J."/>
            <person name="White D.D."/>
            <person name="White J.D."/>
            <person name="Wiley G.B."/>
            <person name="Wincker P."/>
            <person name="Xing Y."/>
            <person name="Yang L."/>
            <person name="Yao Z."/>
            <person name="Ying F."/>
            <person name="Zhai J."/>
            <person name="Zhou L."/>
            <person name="Zuber A."/>
            <person name="Denarie J."/>
            <person name="Dixon R.A."/>
            <person name="May G.D."/>
            <person name="Schwartz D.C."/>
            <person name="Rogers J."/>
            <person name="Quetier F."/>
            <person name="Town C.D."/>
            <person name="Roe B.A."/>
        </authorList>
    </citation>
    <scope>NUCLEOTIDE SEQUENCE [LARGE SCALE GENOMIC DNA]</scope>
    <source>
        <strain evidence="6">A17</strain>
        <strain evidence="8 9">cv. Jemalong A17</strain>
    </source>
</reference>
<dbReference type="InterPro" id="IPR035897">
    <property type="entry name" value="Toll_tir_struct_dom_sf"/>
</dbReference>
<keyword evidence="7" id="KW-0238">DNA-binding</keyword>
<accession>G7L5T5</accession>
<dbReference type="Pfam" id="PF00931">
    <property type="entry name" value="NB-ARC"/>
    <property type="match status" value="3"/>
</dbReference>
<dbReference type="InterPro" id="IPR042197">
    <property type="entry name" value="Apaf_helical"/>
</dbReference>
<dbReference type="InterPro" id="IPR044974">
    <property type="entry name" value="Disease_R_plants"/>
</dbReference>
<dbReference type="OrthoDB" id="1421090at2759"/>
<dbReference type="InterPro" id="IPR002182">
    <property type="entry name" value="NB-ARC"/>
</dbReference>
<dbReference type="InterPro" id="IPR032675">
    <property type="entry name" value="LRR_dom_sf"/>
</dbReference>
<dbReference type="InterPro" id="IPR000157">
    <property type="entry name" value="TIR_dom"/>
</dbReference>
<keyword evidence="3" id="KW-0611">Plant defense</keyword>